<sequence length="301" mass="35303">MIEPYDKENWAKWGRFFTERFLGLTANSSRCSIVNYKAIQFRYYKKTKRLIAFSNEPLQIDNHALGYRIKYQLENFEYNFSSSMQFYQGYPLFEEMPAKEGSKKQRNWEANRAAAYEGSVMHFMRSLYRNQLTENGFEIRYLKKVPNTEKQRQKEQLRQQAQSGQVTLRLGIQPNDSSDYRSKVMSQPDMMDVLNPNLVPADSIAFAIDKYTAGLYFSDYLHVMYLHKAEPVEYVQLQRRSQADNKLVSQIQLMQQEVLSIAANGSFYAPNNLLLLGYWAFSENMSGMLPFDYKPTVINKK</sequence>
<organism evidence="1 2">
    <name type="scientific">Phnomibacter ginsenosidimutans</name>
    <dbReference type="NCBI Taxonomy" id="2676868"/>
    <lineage>
        <taxon>Bacteria</taxon>
        <taxon>Pseudomonadati</taxon>
        <taxon>Bacteroidota</taxon>
        <taxon>Chitinophagia</taxon>
        <taxon>Chitinophagales</taxon>
        <taxon>Chitinophagaceae</taxon>
        <taxon>Phnomibacter</taxon>
    </lineage>
</organism>
<name>A0A6I6G573_9BACT</name>
<dbReference type="KEGG" id="fls:GLV81_03500"/>
<dbReference type="EMBL" id="CP046566">
    <property type="protein sequence ID" value="QGW27297.1"/>
    <property type="molecule type" value="Genomic_DNA"/>
</dbReference>
<dbReference type="AlphaFoldDB" id="A0A6I6G573"/>
<accession>A0A6I6G573</accession>
<reference evidence="1 2" key="1">
    <citation type="submission" date="2019-11" db="EMBL/GenBank/DDBJ databases">
        <authorList>
            <person name="Im W.T."/>
        </authorList>
    </citation>
    <scope>NUCLEOTIDE SEQUENCE [LARGE SCALE GENOMIC DNA]</scope>
    <source>
        <strain evidence="1 2">SB-02</strain>
    </source>
</reference>
<dbReference type="Proteomes" id="UP000426027">
    <property type="component" value="Chromosome"/>
</dbReference>
<keyword evidence="2" id="KW-1185">Reference proteome</keyword>
<gene>
    <name evidence="1" type="ORF">GLV81_03500</name>
</gene>
<protein>
    <submittedName>
        <fullName evidence="1">Uncharacterized protein</fullName>
    </submittedName>
</protein>
<evidence type="ECO:0000313" key="1">
    <source>
        <dbReference type="EMBL" id="QGW27297.1"/>
    </source>
</evidence>
<proteinExistence type="predicted"/>
<evidence type="ECO:0000313" key="2">
    <source>
        <dbReference type="Proteomes" id="UP000426027"/>
    </source>
</evidence>